<comment type="caution">
    <text evidence="1">The sequence shown here is derived from an EMBL/GenBank/DDBJ whole genome shotgun (WGS) entry which is preliminary data.</text>
</comment>
<gene>
    <name evidence="1" type="ORF">N7G274_007805</name>
</gene>
<proteinExistence type="predicted"/>
<evidence type="ECO:0000313" key="1">
    <source>
        <dbReference type="EMBL" id="KAL2039533.1"/>
    </source>
</evidence>
<dbReference type="InterPro" id="IPR008183">
    <property type="entry name" value="Aldose_1/G6P_1-epimerase"/>
</dbReference>
<dbReference type="PANTHER" id="PTHR10091:SF0">
    <property type="entry name" value="GALACTOSE MUTAROTASE"/>
    <property type="match status" value="1"/>
</dbReference>
<sequence length="339" mass="37619">MSTESPPDAAFTFLSKGAIIQEFRVGNHNIVLGFPEAKFYKTHNAPYFGETIGRTTNRVKDAQLHDLNGKTYHLYANDGPNSLHGGKEGWGKKDFEGPRPVNRNGMKGVQFTYTSRDGEEGYPGTVECNVWYTASKEDEVTVLDVEYQVDFVGDECEETVTGVTNHSYFNLNPTSPTIADHVVTLSTTNHLALDSNSIPTGKILPHPDAPSPNASFTLGATRPSFDDCFILDPHPTNIPLDTRTLPLRHLVTLSHPVTKLHLEILSTEPAFQFYTGEHIDVPELAGNDGSKIPRMGSRKGIAVEPSRYVDAQRKEWRSMCRLGKGEVWGAKSRYRAWKG</sequence>
<evidence type="ECO:0000313" key="2">
    <source>
        <dbReference type="Proteomes" id="UP001590950"/>
    </source>
</evidence>
<organism evidence="1 2">
    <name type="scientific">Stereocaulon virgatum</name>
    <dbReference type="NCBI Taxonomy" id="373712"/>
    <lineage>
        <taxon>Eukaryota</taxon>
        <taxon>Fungi</taxon>
        <taxon>Dikarya</taxon>
        <taxon>Ascomycota</taxon>
        <taxon>Pezizomycotina</taxon>
        <taxon>Lecanoromycetes</taxon>
        <taxon>OSLEUM clade</taxon>
        <taxon>Lecanoromycetidae</taxon>
        <taxon>Lecanorales</taxon>
        <taxon>Lecanorineae</taxon>
        <taxon>Stereocaulaceae</taxon>
        <taxon>Stereocaulon</taxon>
    </lineage>
</organism>
<dbReference type="EMBL" id="JBEFKJ010000025">
    <property type="protein sequence ID" value="KAL2039533.1"/>
    <property type="molecule type" value="Genomic_DNA"/>
</dbReference>
<dbReference type="Gene3D" id="2.70.98.10">
    <property type="match status" value="1"/>
</dbReference>
<keyword evidence="2" id="KW-1185">Reference proteome</keyword>
<protein>
    <recommendedName>
        <fullName evidence="3">Aldose 1-epimerase</fullName>
    </recommendedName>
</protein>
<evidence type="ECO:0008006" key="3">
    <source>
        <dbReference type="Google" id="ProtNLM"/>
    </source>
</evidence>
<dbReference type="InterPro" id="IPR011013">
    <property type="entry name" value="Gal_mutarotase_sf_dom"/>
</dbReference>
<dbReference type="Pfam" id="PF01263">
    <property type="entry name" value="Aldose_epim"/>
    <property type="match status" value="1"/>
</dbReference>
<dbReference type="InterPro" id="IPR014718">
    <property type="entry name" value="GH-type_carb-bd"/>
</dbReference>
<accession>A0ABR4A870</accession>
<dbReference type="SUPFAM" id="SSF74650">
    <property type="entry name" value="Galactose mutarotase-like"/>
    <property type="match status" value="1"/>
</dbReference>
<dbReference type="Proteomes" id="UP001590950">
    <property type="component" value="Unassembled WGS sequence"/>
</dbReference>
<name>A0ABR4A870_9LECA</name>
<reference evidence="1 2" key="1">
    <citation type="submission" date="2024-09" db="EMBL/GenBank/DDBJ databases">
        <title>Rethinking Asexuality: The Enigmatic Case of Functional Sexual Genes in Lepraria (Stereocaulaceae).</title>
        <authorList>
            <person name="Doellman M."/>
            <person name="Sun Y."/>
            <person name="Barcenas-Pena A."/>
            <person name="Lumbsch H.T."/>
            <person name="Grewe F."/>
        </authorList>
    </citation>
    <scope>NUCLEOTIDE SEQUENCE [LARGE SCALE GENOMIC DNA]</scope>
    <source>
        <strain evidence="1 2">Mercado 3170</strain>
    </source>
</reference>
<dbReference type="PANTHER" id="PTHR10091">
    <property type="entry name" value="ALDOSE-1-EPIMERASE"/>
    <property type="match status" value="1"/>
</dbReference>